<dbReference type="GO" id="GO:0005829">
    <property type="term" value="C:cytosol"/>
    <property type="evidence" value="ECO:0007669"/>
    <property type="project" value="TreeGrafter"/>
</dbReference>
<evidence type="ECO:0000313" key="5">
    <source>
        <dbReference type="WBParaSite" id="ECPE_0001788201-mRNA-1"/>
    </source>
</evidence>
<reference evidence="3 4" key="2">
    <citation type="submission" date="2018-11" db="EMBL/GenBank/DDBJ databases">
        <authorList>
            <consortium name="Pathogen Informatics"/>
        </authorList>
    </citation>
    <scope>NUCLEOTIDE SEQUENCE [LARGE SCALE GENOMIC DNA]</scope>
    <source>
        <strain evidence="3 4">Egypt</strain>
    </source>
</reference>
<evidence type="ECO:0000256" key="2">
    <source>
        <dbReference type="ARBA" id="ARBA00023306"/>
    </source>
</evidence>
<gene>
    <name evidence="3" type="ORF">ECPE_LOCUS17837</name>
</gene>
<dbReference type="GO" id="GO:0019903">
    <property type="term" value="F:protein phosphatase binding"/>
    <property type="evidence" value="ECO:0007669"/>
    <property type="project" value="InterPro"/>
</dbReference>
<comment type="similarity">
    <text evidence="1">Belongs to the SAPS family.</text>
</comment>
<dbReference type="GO" id="GO:0019888">
    <property type="term" value="F:protein phosphatase regulator activity"/>
    <property type="evidence" value="ECO:0007669"/>
    <property type="project" value="TreeGrafter"/>
</dbReference>
<organism evidence="5">
    <name type="scientific">Echinostoma caproni</name>
    <dbReference type="NCBI Taxonomy" id="27848"/>
    <lineage>
        <taxon>Eukaryota</taxon>
        <taxon>Metazoa</taxon>
        <taxon>Spiralia</taxon>
        <taxon>Lophotrochozoa</taxon>
        <taxon>Platyhelminthes</taxon>
        <taxon>Trematoda</taxon>
        <taxon>Digenea</taxon>
        <taxon>Plagiorchiida</taxon>
        <taxon>Echinostomata</taxon>
        <taxon>Echinostomatoidea</taxon>
        <taxon>Echinostomatidae</taxon>
        <taxon>Echinostoma</taxon>
    </lineage>
</organism>
<dbReference type="GO" id="GO:0005634">
    <property type="term" value="C:nucleus"/>
    <property type="evidence" value="ECO:0007669"/>
    <property type="project" value="TreeGrafter"/>
</dbReference>
<dbReference type="Proteomes" id="UP000272942">
    <property type="component" value="Unassembled WGS sequence"/>
</dbReference>
<evidence type="ECO:0000256" key="1">
    <source>
        <dbReference type="ARBA" id="ARBA00006180"/>
    </source>
</evidence>
<dbReference type="OrthoDB" id="295029at2759"/>
<dbReference type="EMBL" id="UZAN01072020">
    <property type="protein sequence ID" value="VDP95157.1"/>
    <property type="molecule type" value="Genomic_DNA"/>
</dbReference>
<sequence length="242" mass="27149">MYHSPSLYCSHLDSLLSQEDVTLDDVLADPNVVDECKAENKSLLALYAITQSHYLKQLVEHSVCGPDQTVPVTDQFRRCHVASELLSSGVPRVSFALLRDPDSLDVLYDRLHDRGLTHLSASFVYRIISSLIQCSSDEMHKYFAEKTDLSECILANIDKPSILDLFYNLVQSPTNPEISLQLSDSTLVSDLIGLLSVEQPDETHASVIQCLCGLLASSRASLFPLSDMYMTRRNRLQEKLER</sequence>
<dbReference type="Pfam" id="PF04499">
    <property type="entry name" value="SAPS"/>
    <property type="match status" value="1"/>
</dbReference>
<proteinExistence type="inferred from homology"/>
<dbReference type="WBParaSite" id="ECPE_0001788201-mRNA-1">
    <property type="protein sequence ID" value="ECPE_0001788201-mRNA-1"/>
    <property type="gene ID" value="ECPE_0001788201"/>
</dbReference>
<evidence type="ECO:0000313" key="4">
    <source>
        <dbReference type="Proteomes" id="UP000272942"/>
    </source>
</evidence>
<protein>
    <submittedName>
        <fullName evidence="5">SMK-1 domain-containing protein</fullName>
    </submittedName>
</protein>
<reference evidence="5" key="1">
    <citation type="submission" date="2016-06" db="UniProtKB">
        <authorList>
            <consortium name="WormBaseParasite"/>
        </authorList>
    </citation>
    <scope>IDENTIFICATION</scope>
</reference>
<dbReference type="PANTHER" id="PTHR12634:SF8">
    <property type="entry name" value="FIERY MOUNTAIN, ISOFORM D"/>
    <property type="match status" value="1"/>
</dbReference>
<evidence type="ECO:0000313" key="3">
    <source>
        <dbReference type="EMBL" id="VDP95157.1"/>
    </source>
</evidence>
<accession>A0A183BF52</accession>
<dbReference type="PANTHER" id="PTHR12634">
    <property type="entry name" value="SIT4 YEAST -ASSOCIATING PROTEIN-RELATED"/>
    <property type="match status" value="1"/>
</dbReference>
<name>A0A183BF52_9TREM</name>
<keyword evidence="4" id="KW-1185">Reference proteome</keyword>
<keyword evidence="2" id="KW-0131">Cell cycle</keyword>
<dbReference type="AlphaFoldDB" id="A0A183BF52"/>
<dbReference type="InterPro" id="IPR007587">
    <property type="entry name" value="SAPS"/>
</dbReference>